<evidence type="ECO:0000256" key="3">
    <source>
        <dbReference type="PIRSR" id="PIRSR000390-1"/>
    </source>
</evidence>
<evidence type="ECO:0000313" key="7">
    <source>
        <dbReference type="Proteomes" id="UP000093044"/>
    </source>
</evidence>
<evidence type="ECO:0000313" key="6">
    <source>
        <dbReference type="EMBL" id="ANZ45948.1"/>
    </source>
</evidence>
<dbReference type="EMBL" id="CP016757">
    <property type="protein sequence ID" value="ANZ45948.1"/>
    <property type="molecule type" value="Genomic_DNA"/>
</dbReference>
<dbReference type="SUPFAM" id="SSF53383">
    <property type="entry name" value="PLP-dependent transferases"/>
    <property type="match status" value="1"/>
</dbReference>
<dbReference type="KEGG" id="cpor:BED41_13110"/>
<dbReference type="GO" id="GO:0030170">
    <property type="term" value="F:pyridoxal phosphate binding"/>
    <property type="evidence" value="ECO:0007669"/>
    <property type="project" value="UniProtKB-ARBA"/>
</dbReference>
<dbReference type="InterPro" id="IPR015421">
    <property type="entry name" value="PyrdxlP-dep_Trfase_major"/>
</dbReference>
<accession>A0A1B2I7J5</accession>
<dbReference type="RefSeq" id="WP_066747200.1">
    <property type="nucleotide sequence ID" value="NZ_CP016757.1"/>
</dbReference>
<dbReference type="FunFam" id="3.40.640.10:FF:000089">
    <property type="entry name" value="Aminotransferase, DegT/DnrJ/EryC1/StrS family"/>
    <property type="match status" value="1"/>
</dbReference>
<name>A0A1B2I7J5_9BACT</name>
<protein>
    <submittedName>
        <fullName evidence="6">Transcriptional regulator</fullName>
    </submittedName>
</protein>
<dbReference type="Proteomes" id="UP000093044">
    <property type="component" value="Chromosome"/>
</dbReference>
<proteinExistence type="inferred from homology"/>
<evidence type="ECO:0000256" key="1">
    <source>
        <dbReference type="ARBA" id="ARBA00022898"/>
    </source>
</evidence>
<organism evidence="6 7">
    <name type="scientific">Cloacibacillus porcorum</name>
    <dbReference type="NCBI Taxonomy" id="1197717"/>
    <lineage>
        <taxon>Bacteria</taxon>
        <taxon>Thermotogati</taxon>
        <taxon>Synergistota</taxon>
        <taxon>Synergistia</taxon>
        <taxon>Synergistales</taxon>
        <taxon>Synergistaceae</taxon>
        <taxon>Cloacibacillus</taxon>
    </lineage>
</organism>
<dbReference type="Gene3D" id="3.40.640.10">
    <property type="entry name" value="Type I PLP-dependent aspartate aminotransferase-like (Major domain)"/>
    <property type="match status" value="1"/>
</dbReference>
<feature type="modified residue" description="N6-(pyridoxal phosphate)lysine" evidence="4">
    <location>
        <position position="194"/>
    </location>
</feature>
<dbReference type="Gene3D" id="3.90.1150.10">
    <property type="entry name" value="Aspartate Aminotransferase, domain 1"/>
    <property type="match status" value="1"/>
</dbReference>
<dbReference type="InterPro" id="IPR000653">
    <property type="entry name" value="DegT/StrS_aminotransferase"/>
</dbReference>
<evidence type="ECO:0000256" key="4">
    <source>
        <dbReference type="PIRSR" id="PIRSR000390-2"/>
    </source>
</evidence>
<dbReference type="OrthoDB" id="9810913at2"/>
<dbReference type="AlphaFoldDB" id="A0A1B2I7J5"/>
<evidence type="ECO:0000256" key="5">
    <source>
        <dbReference type="RuleBase" id="RU004508"/>
    </source>
</evidence>
<dbReference type="PANTHER" id="PTHR30244:SF36">
    <property type="entry name" value="3-OXO-GLUCOSE-6-PHOSPHATE:GLUTAMATE AMINOTRANSFERASE"/>
    <property type="match status" value="1"/>
</dbReference>
<dbReference type="PANTHER" id="PTHR30244">
    <property type="entry name" value="TRANSAMINASE"/>
    <property type="match status" value="1"/>
</dbReference>
<dbReference type="PIRSF" id="PIRSF000390">
    <property type="entry name" value="PLP_StrS"/>
    <property type="match status" value="1"/>
</dbReference>
<sequence>MTENTKIPSFDLTRNYARVKEEVNVAVLRVLDTQHFILGPEVEALEKEIAAYLEVKNAVGCASGTDALVLALMALDLKPGDEVITTPFTFFATVSCITRNGATPVFADVDPVTYNIKSEDILAKITPRTRAVLPVHLFGQMCPLEEIKDELKSRGIALIEDCAQAIGAHRMIDGRVARSGSVGDMGCFSFFPTKNLGCYGDGGMVSIADNPEFAQRVKNLRVHGAGKTYFHEEVGINSRLDALQAAILRVRLRHLEGWNEERRIVAERYMTLFAEKGLLELITPPAELAGGRHVYHQYVIRAQRRDELQKFLDERGVTSRVYYPLPLHLQHCFSYLGYAKGDFPVSEMLADEVLALPMFPELLPEEQERVVNEIADFYGVGK</sequence>
<dbReference type="InterPro" id="IPR015422">
    <property type="entry name" value="PyrdxlP-dep_Trfase_small"/>
</dbReference>
<dbReference type="STRING" id="1197717.BED41_13110"/>
<comment type="similarity">
    <text evidence="2 5">Belongs to the DegT/DnrJ/EryC1 family.</text>
</comment>
<reference evidence="6" key="1">
    <citation type="submission" date="2016-08" db="EMBL/GenBank/DDBJ databases">
        <title>Complete genome of Cloacibacillus porcorum.</title>
        <authorList>
            <person name="Looft T."/>
            <person name="Bayles D.O."/>
            <person name="Alt D.P."/>
        </authorList>
    </citation>
    <scope>NUCLEOTIDE SEQUENCE [LARGE SCALE GENOMIC DNA]</scope>
    <source>
        <strain evidence="6">CL-84</strain>
    </source>
</reference>
<dbReference type="GO" id="GO:0008483">
    <property type="term" value="F:transaminase activity"/>
    <property type="evidence" value="ECO:0007669"/>
    <property type="project" value="TreeGrafter"/>
</dbReference>
<feature type="active site" description="Proton acceptor" evidence="3">
    <location>
        <position position="194"/>
    </location>
</feature>
<dbReference type="CDD" id="cd00616">
    <property type="entry name" value="AHBA_syn"/>
    <property type="match status" value="1"/>
</dbReference>
<dbReference type="GeneID" id="83058785"/>
<keyword evidence="1 4" id="KW-0663">Pyridoxal phosphate</keyword>
<dbReference type="InterPro" id="IPR015424">
    <property type="entry name" value="PyrdxlP-dep_Trfase"/>
</dbReference>
<evidence type="ECO:0000256" key="2">
    <source>
        <dbReference type="ARBA" id="ARBA00037999"/>
    </source>
</evidence>
<dbReference type="Pfam" id="PF01041">
    <property type="entry name" value="DegT_DnrJ_EryC1"/>
    <property type="match status" value="1"/>
</dbReference>
<dbReference type="GO" id="GO:0000271">
    <property type="term" value="P:polysaccharide biosynthetic process"/>
    <property type="evidence" value="ECO:0007669"/>
    <property type="project" value="TreeGrafter"/>
</dbReference>
<keyword evidence="7" id="KW-1185">Reference proteome</keyword>
<gene>
    <name evidence="6" type="ORF">BED41_13110</name>
</gene>